<feature type="compositionally biased region" description="Basic and acidic residues" evidence="1">
    <location>
        <begin position="135"/>
        <end position="144"/>
    </location>
</feature>
<dbReference type="AlphaFoldDB" id="A0A9P9JEG9"/>
<evidence type="ECO:0008006" key="4">
    <source>
        <dbReference type="Google" id="ProtNLM"/>
    </source>
</evidence>
<name>A0A9P9JEG9_9HYPO</name>
<dbReference type="Proteomes" id="UP000717696">
    <property type="component" value="Unassembled WGS sequence"/>
</dbReference>
<gene>
    <name evidence="2" type="ORF">B0J13DRAFT_544923</name>
</gene>
<evidence type="ECO:0000256" key="1">
    <source>
        <dbReference type="SAM" id="MobiDB-lite"/>
    </source>
</evidence>
<comment type="caution">
    <text evidence="2">The sequence shown here is derived from an EMBL/GenBank/DDBJ whole genome shotgun (WGS) entry which is preliminary data.</text>
</comment>
<evidence type="ECO:0000313" key="2">
    <source>
        <dbReference type="EMBL" id="KAH7155163.1"/>
    </source>
</evidence>
<proteinExistence type="predicted"/>
<sequence length="144" mass="15205">MSFLTENLVRNAGLVPRMFPRMIAIQAPRAFSTSFAYNRTAPEAIKDSLKTVDRAVSDKLVDGINASETVTQKVKEGVSDVTKGASDLAQGKRSGEAAELRGEAKGKASELQGKANEVQGKVKGAAEQAKGKVKGAVDEAQSKL</sequence>
<dbReference type="OrthoDB" id="4023585at2759"/>
<feature type="region of interest" description="Disordered" evidence="1">
    <location>
        <begin position="83"/>
        <end position="144"/>
    </location>
</feature>
<keyword evidence="3" id="KW-1185">Reference proteome</keyword>
<evidence type="ECO:0000313" key="3">
    <source>
        <dbReference type="Proteomes" id="UP000717696"/>
    </source>
</evidence>
<reference evidence="2" key="1">
    <citation type="journal article" date="2021" name="Nat. Commun.">
        <title>Genetic determinants of endophytism in the Arabidopsis root mycobiome.</title>
        <authorList>
            <person name="Mesny F."/>
            <person name="Miyauchi S."/>
            <person name="Thiergart T."/>
            <person name="Pickel B."/>
            <person name="Atanasova L."/>
            <person name="Karlsson M."/>
            <person name="Huettel B."/>
            <person name="Barry K.W."/>
            <person name="Haridas S."/>
            <person name="Chen C."/>
            <person name="Bauer D."/>
            <person name="Andreopoulos W."/>
            <person name="Pangilinan J."/>
            <person name="LaButti K."/>
            <person name="Riley R."/>
            <person name="Lipzen A."/>
            <person name="Clum A."/>
            <person name="Drula E."/>
            <person name="Henrissat B."/>
            <person name="Kohler A."/>
            <person name="Grigoriev I.V."/>
            <person name="Martin F.M."/>
            <person name="Hacquard S."/>
        </authorList>
    </citation>
    <scope>NUCLEOTIDE SEQUENCE</scope>
    <source>
        <strain evidence="2">MPI-CAGE-AT-0021</strain>
    </source>
</reference>
<organism evidence="2 3">
    <name type="scientific">Dactylonectria estremocensis</name>
    <dbReference type="NCBI Taxonomy" id="1079267"/>
    <lineage>
        <taxon>Eukaryota</taxon>
        <taxon>Fungi</taxon>
        <taxon>Dikarya</taxon>
        <taxon>Ascomycota</taxon>
        <taxon>Pezizomycotina</taxon>
        <taxon>Sordariomycetes</taxon>
        <taxon>Hypocreomycetidae</taxon>
        <taxon>Hypocreales</taxon>
        <taxon>Nectriaceae</taxon>
        <taxon>Dactylonectria</taxon>
    </lineage>
</organism>
<dbReference type="EMBL" id="JAGMUU010000004">
    <property type="protein sequence ID" value="KAH7155163.1"/>
    <property type="molecule type" value="Genomic_DNA"/>
</dbReference>
<feature type="compositionally biased region" description="Basic and acidic residues" evidence="1">
    <location>
        <begin position="93"/>
        <end position="108"/>
    </location>
</feature>
<accession>A0A9P9JEG9</accession>
<dbReference type="Gene3D" id="1.20.120.20">
    <property type="entry name" value="Apolipoprotein"/>
    <property type="match status" value="1"/>
</dbReference>
<protein>
    <recommendedName>
        <fullName evidence="4">Lea domain protein</fullName>
    </recommendedName>
</protein>